<evidence type="ECO:0000313" key="1">
    <source>
        <dbReference type="EMBL" id="KAI4318543.1"/>
    </source>
</evidence>
<sequence>MALKLPAKEAAQVAIASIGRGYDVAIDLRLKYCKGDSDGSRLIKIDDADSGQDLVLPGGISIPNVSRSIKCDKGERTRFRSDVLSFQQMSEQFNQDLSLTGKIPSGLFNAMFEFQGFWQKDAANTKTLAFDGVFITLYTVALEKSQIVLCNRQKCSPILMGSSCISKNLKVRCNFKNDFCWIELLQSLLLFIETYGTHIVTGVKMGGKDVIYVKQLHSSSLQPANVQKRLKEMADKRFWTIMDRLLFLTRFTDTIRCRTSIMKGSRMFPCLLCRVHFDVDQQPSFMDASSSSSYLTKERVLSHAINLYLRCEYWILRTHQFLEFQLPRQWAPVFSELPLGPQRKRQSTGSLRFSLIGPKLFVNTSPVDVGNRPVTGLRLYLEGNEVTA</sequence>
<name>A0ACB9M3M4_9MYRT</name>
<evidence type="ECO:0000313" key="2">
    <source>
        <dbReference type="Proteomes" id="UP001057402"/>
    </source>
</evidence>
<keyword evidence="2" id="KW-1185">Reference proteome</keyword>
<comment type="caution">
    <text evidence="1">The sequence shown here is derived from an EMBL/GenBank/DDBJ whole genome shotgun (WGS) entry which is preliminary data.</text>
</comment>
<dbReference type="Proteomes" id="UP001057402">
    <property type="component" value="Chromosome 10"/>
</dbReference>
<accession>A0ACB9M3M4</accession>
<dbReference type="EMBL" id="CM042889">
    <property type="protein sequence ID" value="KAI4318543.1"/>
    <property type="molecule type" value="Genomic_DNA"/>
</dbReference>
<gene>
    <name evidence="1" type="ORF">MLD38_032233</name>
</gene>
<organism evidence="1 2">
    <name type="scientific">Melastoma candidum</name>
    <dbReference type="NCBI Taxonomy" id="119954"/>
    <lineage>
        <taxon>Eukaryota</taxon>
        <taxon>Viridiplantae</taxon>
        <taxon>Streptophyta</taxon>
        <taxon>Embryophyta</taxon>
        <taxon>Tracheophyta</taxon>
        <taxon>Spermatophyta</taxon>
        <taxon>Magnoliopsida</taxon>
        <taxon>eudicotyledons</taxon>
        <taxon>Gunneridae</taxon>
        <taxon>Pentapetalae</taxon>
        <taxon>rosids</taxon>
        <taxon>malvids</taxon>
        <taxon>Myrtales</taxon>
        <taxon>Melastomataceae</taxon>
        <taxon>Melastomatoideae</taxon>
        <taxon>Melastomateae</taxon>
        <taxon>Melastoma</taxon>
    </lineage>
</organism>
<proteinExistence type="predicted"/>
<protein>
    <submittedName>
        <fullName evidence="1">Uncharacterized protein</fullName>
    </submittedName>
</protein>
<reference evidence="2" key="1">
    <citation type="journal article" date="2023" name="Front. Plant Sci.">
        <title>Chromosomal-level genome assembly of Melastoma candidum provides insights into trichome evolution.</title>
        <authorList>
            <person name="Zhong Y."/>
            <person name="Wu W."/>
            <person name="Sun C."/>
            <person name="Zou P."/>
            <person name="Liu Y."/>
            <person name="Dai S."/>
            <person name="Zhou R."/>
        </authorList>
    </citation>
    <scope>NUCLEOTIDE SEQUENCE [LARGE SCALE GENOMIC DNA]</scope>
</reference>